<dbReference type="PROSITE" id="PS00583">
    <property type="entry name" value="PFKB_KINASES_1"/>
    <property type="match status" value="1"/>
</dbReference>
<dbReference type="InterPro" id="IPR050306">
    <property type="entry name" value="PfkB_Carbo_kinase"/>
</dbReference>
<evidence type="ECO:0000256" key="2">
    <source>
        <dbReference type="ARBA" id="ARBA00022679"/>
    </source>
</evidence>
<keyword evidence="3" id="KW-0418">Kinase</keyword>
<comment type="similarity">
    <text evidence="1">Belongs to the carbohydrate kinase PfkB family.</text>
</comment>
<name>A0A6J4U1E4_9BACT</name>
<dbReference type="InterPro" id="IPR011611">
    <property type="entry name" value="PfkB_dom"/>
</dbReference>
<dbReference type="GO" id="GO:0016301">
    <property type="term" value="F:kinase activity"/>
    <property type="evidence" value="ECO:0007669"/>
    <property type="project" value="UniProtKB-KW"/>
</dbReference>
<dbReference type="Pfam" id="PF00294">
    <property type="entry name" value="PfkB"/>
    <property type="match status" value="1"/>
</dbReference>
<dbReference type="CDD" id="cd01942">
    <property type="entry name" value="ribokinase_group_A"/>
    <property type="match status" value="1"/>
</dbReference>
<accession>A0A6J4U1E4</accession>
<dbReference type="Gene3D" id="3.40.1190.20">
    <property type="match status" value="1"/>
</dbReference>
<feature type="compositionally biased region" description="Gly residues" evidence="4">
    <location>
        <begin position="1"/>
        <end position="11"/>
    </location>
</feature>
<organism evidence="6">
    <name type="scientific">uncultured Thermomicrobiales bacterium</name>
    <dbReference type="NCBI Taxonomy" id="1645740"/>
    <lineage>
        <taxon>Bacteria</taxon>
        <taxon>Pseudomonadati</taxon>
        <taxon>Thermomicrobiota</taxon>
        <taxon>Thermomicrobia</taxon>
        <taxon>Thermomicrobiales</taxon>
        <taxon>environmental samples</taxon>
    </lineage>
</organism>
<proteinExistence type="inferred from homology"/>
<evidence type="ECO:0000256" key="3">
    <source>
        <dbReference type="ARBA" id="ARBA00022777"/>
    </source>
</evidence>
<evidence type="ECO:0000313" key="6">
    <source>
        <dbReference type="EMBL" id="CAA9538257.1"/>
    </source>
</evidence>
<dbReference type="InterPro" id="IPR029056">
    <property type="entry name" value="Ribokinase-like"/>
</dbReference>
<dbReference type="AlphaFoldDB" id="A0A6J4U1E4"/>
<evidence type="ECO:0000259" key="5">
    <source>
        <dbReference type="Pfam" id="PF00294"/>
    </source>
</evidence>
<feature type="domain" description="Carbohydrate kinase PfkB" evidence="5">
    <location>
        <begin position="65"/>
        <end position="315"/>
    </location>
</feature>
<evidence type="ECO:0000256" key="1">
    <source>
        <dbReference type="ARBA" id="ARBA00010688"/>
    </source>
</evidence>
<dbReference type="PANTHER" id="PTHR43085:SF46">
    <property type="entry name" value="ADENOSINE KINASE"/>
    <property type="match status" value="1"/>
</dbReference>
<dbReference type="EMBL" id="CADCWE010000099">
    <property type="protein sequence ID" value="CAA9538257.1"/>
    <property type="molecule type" value="Genomic_DNA"/>
</dbReference>
<keyword evidence="2" id="KW-0808">Transferase</keyword>
<feature type="region of interest" description="Disordered" evidence="4">
    <location>
        <begin position="1"/>
        <end position="21"/>
    </location>
</feature>
<sequence>MRDGLRMGGELGSAPAMGSDKRHTPRVVVSASLAYDYIMTFPGSFKDYILPDKVHVLSVSFLFDSLRRLRGGIAGNIAYSLALLGERAAVVGAGGSDFAPYREAFDALGIDTRLVLDVPDELTGSAFMNADRDGNQIAGFYPGASSHAAEVSVLEAGAAAQYALVGATDLEVMRRHTAQFAQSGCRLIYDPSQQVIGCPAEDLVAGIERAWAVIGSDYEYAVLEQKTGLSVDAVAERVPLTVVTYGDQGSEIRWRGDAMMIPIAVADPVVEPTGGGDAYRAGLIKGLLLGHELPIAGRMAALAATYAVEHHGTQEHAYTASAYVARFDAAFPDFAGAVDAGALVPLADPPAVPSP</sequence>
<evidence type="ECO:0000256" key="4">
    <source>
        <dbReference type="SAM" id="MobiDB-lite"/>
    </source>
</evidence>
<dbReference type="SUPFAM" id="SSF53613">
    <property type="entry name" value="Ribokinase-like"/>
    <property type="match status" value="1"/>
</dbReference>
<gene>
    <name evidence="6" type="ORF">AVDCRST_MAG73-1636</name>
</gene>
<dbReference type="InterPro" id="IPR002173">
    <property type="entry name" value="Carboh/pur_kinase_PfkB_CS"/>
</dbReference>
<dbReference type="PANTHER" id="PTHR43085">
    <property type="entry name" value="HEXOKINASE FAMILY MEMBER"/>
    <property type="match status" value="1"/>
</dbReference>
<protein>
    <recommendedName>
        <fullName evidence="5">Carbohydrate kinase PfkB domain-containing protein</fullName>
    </recommendedName>
</protein>
<reference evidence="6" key="1">
    <citation type="submission" date="2020-02" db="EMBL/GenBank/DDBJ databases">
        <authorList>
            <person name="Meier V. D."/>
        </authorList>
    </citation>
    <scope>NUCLEOTIDE SEQUENCE</scope>
    <source>
        <strain evidence="6">AVDCRST_MAG73</strain>
    </source>
</reference>